<dbReference type="EMBL" id="CP043884">
    <property type="protein sequence ID" value="QOI44555.1"/>
    <property type="molecule type" value="Genomic_DNA"/>
</dbReference>
<gene>
    <name evidence="1" type="ORF">Lepto782_13935</name>
</gene>
<reference evidence="1" key="1">
    <citation type="submission" date="2019-09" db="EMBL/GenBank/DDBJ databases">
        <title>Comparative Genomics of Leptospira interrogans Reveals Genome Plasticity - A Common Adaptive Strategy for Survival in Various Hosts.</title>
        <authorList>
            <person name="Ramli S.R."/>
            <person name="Bunk B."/>
            <person name="Goris M."/>
            <person name="Bhuju S."/>
            <person name="Jarek M."/>
            <person name="Sproer C."/>
            <person name="Mustakim S."/>
            <person name="Strommenger B."/>
            <person name="Pessler F."/>
        </authorList>
    </citation>
    <scope>NUCLEOTIDE SEQUENCE</scope>
    <source>
        <strain evidence="1">782</strain>
    </source>
</reference>
<protein>
    <submittedName>
        <fullName evidence="1">Uncharacterized protein</fullName>
    </submittedName>
</protein>
<proteinExistence type="predicted"/>
<evidence type="ECO:0000313" key="2">
    <source>
        <dbReference type="Proteomes" id="UP000663124"/>
    </source>
</evidence>
<sequence length="98" mass="11105">MYFYLLYLHCFSSFRSETKTAKDNRGDSTSSAQSLLSSFVSDHVAENSTCGKLEIAEHRTEVDKKSHLVFQVFVIGKSSCCPQIILKSELFLNLYRGN</sequence>
<dbReference type="AlphaFoldDB" id="A0AAP9WGB4"/>
<dbReference type="Proteomes" id="UP000663124">
    <property type="component" value="Chromosome 1"/>
</dbReference>
<organism evidence="1 2">
    <name type="scientific">Leptospira interrogans serovar Canicola</name>
    <dbReference type="NCBI Taxonomy" id="211880"/>
    <lineage>
        <taxon>Bacteria</taxon>
        <taxon>Pseudomonadati</taxon>
        <taxon>Spirochaetota</taxon>
        <taxon>Spirochaetia</taxon>
        <taxon>Leptospirales</taxon>
        <taxon>Leptospiraceae</taxon>
        <taxon>Leptospira</taxon>
    </lineage>
</organism>
<evidence type="ECO:0000313" key="1">
    <source>
        <dbReference type="EMBL" id="QOI44555.1"/>
    </source>
</evidence>
<name>A0AAP9WGB4_LEPIR</name>
<dbReference type="RefSeq" id="WP_045192545.1">
    <property type="nucleotide sequence ID" value="NZ_CP043884.1"/>
</dbReference>
<accession>A0AAP9WGB4</accession>